<gene>
    <name evidence="1" type="ORF">WISP_87274</name>
</gene>
<proteinExistence type="predicted"/>
<protein>
    <submittedName>
        <fullName evidence="1">Uncharacterized protein</fullName>
    </submittedName>
</protein>
<evidence type="ECO:0000313" key="1">
    <source>
        <dbReference type="EMBL" id="KAJ7414007.1"/>
    </source>
</evidence>
<evidence type="ECO:0000313" key="2">
    <source>
        <dbReference type="Proteomes" id="UP001145742"/>
    </source>
</evidence>
<dbReference type="EMBL" id="WHWB01034091">
    <property type="protein sequence ID" value="KAJ7414007.1"/>
    <property type="molecule type" value="Genomic_DNA"/>
</dbReference>
<keyword evidence="2" id="KW-1185">Reference proteome</keyword>
<sequence length="127" mass="14163">MANSILRCTGNSNASLSREFILTLYPALVRQYLECCVQFLAPHYKRDKELLEQVQQSAMKMIKCLEHLVRGDSGDDPITFAVQYILRGVMVSTPDSGSQGRLQHKIANRQAVSKEEASCMQSPSLGD</sequence>
<reference evidence="1" key="1">
    <citation type="submission" date="2019-10" db="EMBL/GenBank/DDBJ databases">
        <authorList>
            <person name="Soares A.E.R."/>
            <person name="Aleixo A."/>
            <person name="Schneider P."/>
            <person name="Miyaki C.Y."/>
            <person name="Schneider M.P."/>
            <person name="Mello C."/>
            <person name="Vasconcelos A.T.R."/>
        </authorList>
    </citation>
    <scope>NUCLEOTIDE SEQUENCE</scope>
    <source>
        <tissue evidence="1">Muscle</tissue>
    </source>
</reference>
<dbReference type="Proteomes" id="UP001145742">
    <property type="component" value="Unassembled WGS sequence"/>
</dbReference>
<accession>A0ABQ9D2T4</accession>
<organism evidence="1 2">
    <name type="scientific">Willisornis vidua</name>
    <name type="common">Xingu scale-backed antbird</name>
    <dbReference type="NCBI Taxonomy" id="1566151"/>
    <lineage>
        <taxon>Eukaryota</taxon>
        <taxon>Metazoa</taxon>
        <taxon>Chordata</taxon>
        <taxon>Craniata</taxon>
        <taxon>Vertebrata</taxon>
        <taxon>Euteleostomi</taxon>
        <taxon>Archelosauria</taxon>
        <taxon>Archosauria</taxon>
        <taxon>Dinosauria</taxon>
        <taxon>Saurischia</taxon>
        <taxon>Theropoda</taxon>
        <taxon>Coelurosauria</taxon>
        <taxon>Aves</taxon>
        <taxon>Neognathae</taxon>
        <taxon>Neoaves</taxon>
        <taxon>Telluraves</taxon>
        <taxon>Australaves</taxon>
        <taxon>Passeriformes</taxon>
        <taxon>Thamnophilidae</taxon>
        <taxon>Willisornis</taxon>
    </lineage>
</organism>
<name>A0ABQ9D2T4_9PASS</name>
<comment type="caution">
    <text evidence="1">The sequence shown here is derived from an EMBL/GenBank/DDBJ whole genome shotgun (WGS) entry which is preliminary data.</text>
</comment>